<dbReference type="AlphaFoldDB" id="I5BWY6"/>
<dbReference type="OrthoDB" id="867741at2"/>
<dbReference type="SUPFAM" id="SSF51004">
    <property type="entry name" value="C-terminal (heme d1) domain of cytochrome cd1-nitrite reductase"/>
    <property type="match status" value="1"/>
</dbReference>
<dbReference type="STRING" id="1189621.A3SI_16597"/>
<comment type="caution">
    <text evidence="1">The sequence shown here is derived from an EMBL/GenBank/DDBJ whole genome shotgun (WGS) entry which is preliminary data.</text>
</comment>
<protein>
    <recommendedName>
        <fullName evidence="3">Lipoprotein</fullName>
    </recommendedName>
</protein>
<dbReference type="Proteomes" id="UP000005551">
    <property type="component" value="Unassembled WGS sequence"/>
</dbReference>
<evidence type="ECO:0000313" key="1">
    <source>
        <dbReference type="EMBL" id="EIM74088.1"/>
    </source>
</evidence>
<evidence type="ECO:0000313" key="2">
    <source>
        <dbReference type="Proteomes" id="UP000005551"/>
    </source>
</evidence>
<keyword evidence="2" id="KW-1185">Reference proteome</keyword>
<proteinExistence type="predicted"/>
<dbReference type="RefSeq" id="WP_009056756.1">
    <property type="nucleotide sequence ID" value="NZ_AJYA01000048.1"/>
</dbReference>
<dbReference type="InterPro" id="IPR011048">
    <property type="entry name" value="Haem_d1_sf"/>
</dbReference>
<organism evidence="1 2">
    <name type="scientific">Nitritalea halalkaliphila LW7</name>
    <dbReference type="NCBI Taxonomy" id="1189621"/>
    <lineage>
        <taxon>Bacteria</taxon>
        <taxon>Pseudomonadati</taxon>
        <taxon>Bacteroidota</taxon>
        <taxon>Cytophagia</taxon>
        <taxon>Cytophagales</taxon>
        <taxon>Cyclobacteriaceae</taxon>
        <taxon>Nitritalea</taxon>
    </lineage>
</organism>
<dbReference type="PROSITE" id="PS51257">
    <property type="entry name" value="PROKAR_LIPOPROTEIN"/>
    <property type="match status" value="1"/>
</dbReference>
<gene>
    <name evidence="1" type="ORF">A3SI_16597</name>
</gene>
<sequence length="377" mass="41037">MKNFGIYALMLLLFSCGKPESEATQSFPPALQFLLMDDSDSIYLASLEADALLLRASAPNEASASLYLSEDRSLLFSMERASGQINIMELARFGKWLPQPIERPLPTHWTGVQNHALIFNDGDGSVLYTQADTAVTAGFSLRVLELEESSAHHGAALYLNSGTVAMTVKGEQEEGVLPQRVALVDLRSQQKLLSTEALALGGIHGAQSNGTYALFGTMEGILWIKEDLSYGLIAYPEPLQNSSGNWIGSLKGAGSTFVGSARNLGLFQLDPEAQTIVSLYASDQVADYQVSADGRYTVVLRKDNRLALLDNTSLALLQEMPIPDQPETAKGYKIALSEQLLVVAALGYRQLQFFDISTLQPLGQFSSDVVLRDFLVF</sequence>
<name>I5BWY6_9BACT</name>
<evidence type="ECO:0008006" key="3">
    <source>
        <dbReference type="Google" id="ProtNLM"/>
    </source>
</evidence>
<dbReference type="EMBL" id="AJYA01000048">
    <property type="protein sequence ID" value="EIM74088.1"/>
    <property type="molecule type" value="Genomic_DNA"/>
</dbReference>
<reference evidence="1 2" key="1">
    <citation type="submission" date="2012-05" db="EMBL/GenBank/DDBJ databases">
        <title>Genome sequence of Nitritalea halalkaliphila LW7.</title>
        <authorList>
            <person name="Jangir P.K."/>
            <person name="Singh A."/>
            <person name="Shivaji S."/>
            <person name="Sharma R."/>
        </authorList>
    </citation>
    <scope>NUCLEOTIDE SEQUENCE [LARGE SCALE GENOMIC DNA]</scope>
    <source>
        <strain evidence="1 2">LW7</strain>
    </source>
</reference>
<accession>I5BWY6</accession>